<feature type="transmembrane region" description="Helical" evidence="1">
    <location>
        <begin position="44"/>
        <end position="64"/>
    </location>
</feature>
<organism evidence="2 3">
    <name type="scientific">Hymenobacter montanus</name>
    <dbReference type="NCBI Taxonomy" id="2771359"/>
    <lineage>
        <taxon>Bacteria</taxon>
        <taxon>Pseudomonadati</taxon>
        <taxon>Bacteroidota</taxon>
        <taxon>Cytophagia</taxon>
        <taxon>Cytophagales</taxon>
        <taxon>Hymenobacteraceae</taxon>
        <taxon>Hymenobacter</taxon>
    </lineage>
</organism>
<dbReference type="EMBL" id="JACXAD010000022">
    <property type="protein sequence ID" value="MBD2769729.1"/>
    <property type="molecule type" value="Genomic_DNA"/>
</dbReference>
<evidence type="ECO:0000256" key="1">
    <source>
        <dbReference type="SAM" id="Phobius"/>
    </source>
</evidence>
<proteinExistence type="predicted"/>
<reference evidence="2" key="1">
    <citation type="submission" date="2020-09" db="EMBL/GenBank/DDBJ databases">
        <authorList>
            <person name="Kim M.K."/>
        </authorList>
    </citation>
    <scope>NUCLEOTIDE SEQUENCE</scope>
    <source>
        <strain evidence="2">BT664</strain>
    </source>
</reference>
<dbReference type="RefSeq" id="WP_191006537.1">
    <property type="nucleotide sequence ID" value="NZ_JACXAD010000022.1"/>
</dbReference>
<comment type="caution">
    <text evidence="2">The sequence shown here is derived from an EMBL/GenBank/DDBJ whole genome shotgun (WGS) entry which is preliminary data.</text>
</comment>
<keyword evidence="1" id="KW-1133">Transmembrane helix</keyword>
<dbReference type="Proteomes" id="UP000612233">
    <property type="component" value="Unassembled WGS sequence"/>
</dbReference>
<accession>A0A927BGG3</accession>
<sequence length="91" mass="9907">MTLTTKITATIGMMVAATVALYVAKLLAWAPVAAWPWWLIYAPLWGPWVLVSAAAVVLLVSMAIDRKLLGSGRTTQITIKISAKSYAGRRY</sequence>
<keyword evidence="3" id="KW-1185">Reference proteome</keyword>
<protein>
    <submittedName>
        <fullName evidence="2">Uncharacterized protein</fullName>
    </submittedName>
</protein>
<name>A0A927BGG3_9BACT</name>
<evidence type="ECO:0000313" key="2">
    <source>
        <dbReference type="EMBL" id="MBD2769729.1"/>
    </source>
</evidence>
<keyword evidence="1" id="KW-0472">Membrane</keyword>
<gene>
    <name evidence="2" type="ORF">IC235_17705</name>
</gene>
<feature type="transmembrane region" description="Helical" evidence="1">
    <location>
        <begin position="12"/>
        <end position="38"/>
    </location>
</feature>
<evidence type="ECO:0000313" key="3">
    <source>
        <dbReference type="Proteomes" id="UP000612233"/>
    </source>
</evidence>
<dbReference type="AlphaFoldDB" id="A0A927BGG3"/>
<keyword evidence="1" id="KW-0812">Transmembrane</keyword>